<accession>A0A284VU68</accession>
<dbReference type="Proteomes" id="UP000218615">
    <property type="component" value="Unassembled WGS sequence"/>
</dbReference>
<protein>
    <submittedName>
        <fullName evidence="2">Uncharacterized protein</fullName>
    </submittedName>
</protein>
<dbReference type="Gene3D" id="1.10.1220.170">
    <property type="match status" value="1"/>
</dbReference>
<gene>
    <name evidence="2" type="ORF">MNV_920013</name>
</gene>
<comment type="similarity">
    <text evidence="1">Belongs to the phD/YefM antitoxin family.</text>
</comment>
<organism evidence="2 3">
    <name type="scientific">Candidatus Methanoperedens nitratireducens</name>
    <dbReference type="NCBI Taxonomy" id="1392998"/>
    <lineage>
        <taxon>Archaea</taxon>
        <taxon>Methanobacteriati</taxon>
        <taxon>Methanobacteriota</taxon>
        <taxon>Stenosarchaea group</taxon>
        <taxon>Methanomicrobia</taxon>
        <taxon>Methanosarcinales</taxon>
        <taxon>ANME-2 cluster</taxon>
        <taxon>Candidatus Methanoperedentaceae</taxon>
        <taxon>Candidatus Methanoperedens</taxon>
    </lineage>
</organism>
<evidence type="ECO:0000313" key="3">
    <source>
        <dbReference type="Proteomes" id="UP000218615"/>
    </source>
</evidence>
<dbReference type="InterPro" id="IPR036165">
    <property type="entry name" value="YefM-like_sf"/>
</dbReference>
<name>A0A284VU68_9EURY</name>
<dbReference type="SUPFAM" id="SSF143120">
    <property type="entry name" value="YefM-like"/>
    <property type="match status" value="1"/>
</dbReference>
<dbReference type="EMBL" id="FZMP01000243">
    <property type="protein sequence ID" value="SNQ62846.1"/>
    <property type="molecule type" value="Genomic_DNA"/>
</dbReference>
<keyword evidence="3" id="KW-1185">Reference proteome</keyword>
<proteinExistence type="inferred from homology"/>
<sequence length="73" mass="8427">MLDLIKVEEVDNKVIIPKEDFEKIIADVDSLIETAEILSDKELIQQIKESERDIKEGKVKEIKSKKDIDALFL</sequence>
<evidence type="ECO:0000256" key="1">
    <source>
        <dbReference type="ARBA" id="ARBA00009981"/>
    </source>
</evidence>
<evidence type="ECO:0000313" key="2">
    <source>
        <dbReference type="EMBL" id="SNQ62846.1"/>
    </source>
</evidence>
<reference evidence="3" key="1">
    <citation type="submission" date="2017-06" db="EMBL/GenBank/DDBJ databases">
        <authorList>
            <person name="Cremers G."/>
        </authorList>
    </citation>
    <scope>NUCLEOTIDE SEQUENCE [LARGE SCALE GENOMIC DNA]</scope>
</reference>
<dbReference type="RefSeq" id="WP_096207358.1">
    <property type="nucleotide sequence ID" value="NZ_FZMP01000243.1"/>
</dbReference>
<dbReference type="AlphaFoldDB" id="A0A284VU68"/>